<gene>
    <name evidence="1" type="ORF">SKAU_G00346770</name>
</gene>
<comment type="caution">
    <text evidence="1">The sequence shown here is derived from an EMBL/GenBank/DDBJ whole genome shotgun (WGS) entry which is preliminary data.</text>
</comment>
<evidence type="ECO:0000313" key="2">
    <source>
        <dbReference type="Proteomes" id="UP001152622"/>
    </source>
</evidence>
<evidence type="ECO:0000313" key="1">
    <source>
        <dbReference type="EMBL" id="KAJ8340044.1"/>
    </source>
</evidence>
<name>A0A9Q1EJS0_SYNKA</name>
<accession>A0A9Q1EJS0</accession>
<organism evidence="1 2">
    <name type="scientific">Synaphobranchus kaupii</name>
    <name type="common">Kaup's arrowtooth eel</name>
    <dbReference type="NCBI Taxonomy" id="118154"/>
    <lineage>
        <taxon>Eukaryota</taxon>
        <taxon>Metazoa</taxon>
        <taxon>Chordata</taxon>
        <taxon>Craniata</taxon>
        <taxon>Vertebrata</taxon>
        <taxon>Euteleostomi</taxon>
        <taxon>Actinopterygii</taxon>
        <taxon>Neopterygii</taxon>
        <taxon>Teleostei</taxon>
        <taxon>Anguilliformes</taxon>
        <taxon>Synaphobranchidae</taxon>
        <taxon>Synaphobranchus</taxon>
    </lineage>
</organism>
<dbReference type="EMBL" id="JAINUF010000016">
    <property type="protein sequence ID" value="KAJ8340044.1"/>
    <property type="molecule type" value="Genomic_DNA"/>
</dbReference>
<dbReference type="Proteomes" id="UP001152622">
    <property type="component" value="Chromosome 16"/>
</dbReference>
<sequence length="119" mass="13359">MSSDDKGLECVKSAVPSSISALLWDLLHTLREIHHHHASSRGAARVRRLFPLSALAASGDCRGIRFPESRAQDTHTQPACQPAAEEQDRPQWFGRTELLFFVLCLCRYLHKHLQATVSN</sequence>
<keyword evidence="2" id="KW-1185">Reference proteome</keyword>
<dbReference type="AlphaFoldDB" id="A0A9Q1EJS0"/>
<proteinExistence type="predicted"/>
<reference evidence="1" key="1">
    <citation type="journal article" date="2023" name="Science">
        <title>Genome structures resolve the early diversification of teleost fishes.</title>
        <authorList>
            <person name="Parey E."/>
            <person name="Louis A."/>
            <person name="Montfort J."/>
            <person name="Bouchez O."/>
            <person name="Roques C."/>
            <person name="Iampietro C."/>
            <person name="Lluch J."/>
            <person name="Castinel A."/>
            <person name="Donnadieu C."/>
            <person name="Desvignes T."/>
            <person name="Floi Bucao C."/>
            <person name="Jouanno E."/>
            <person name="Wen M."/>
            <person name="Mejri S."/>
            <person name="Dirks R."/>
            <person name="Jansen H."/>
            <person name="Henkel C."/>
            <person name="Chen W.J."/>
            <person name="Zahm M."/>
            <person name="Cabau C."/>
            <person name="Klopp C."/>
            <person name="Thompson A.W."/>
            <person name="Robinson-Rechavi M."/>
            <person name="Braasch I."/>
            <person name="Lecointre G."/>
            <person name="Bobe J."/>
            <person name="Postlethwait J.H."/>
            <person name="Berthelot C."/>
            <person name="Roest Crollius H."/>
            <person name="Guiguen Y."/>
        </authorList>
    </citation>
    <scope>NUCLEOTIDE SEQUENCE</scope>
    <source>
        <strain evidence="1">WJC10195</strain>
    </source>
</reference>
<protein>
    <submittedName>
        <fullName evidence="1">Uncharacterized protein</fullName>
    </submittedName>
</protein>